<reference evidence="1 2" key="1">
    <citation type="submission" date="2017-08" db="EMBL/GenBank/DDBJ databases">
        <authorList>
            <person name="de Groot N.N."/>
        </authorList>
    </citation>
    <scope>NUCLEOTIDE SEQUENCE [LARGE SCALE GENOMIC DNA]</scope>
    <source>
        <strain evidence="1 2">USBA 855</strain>
    </source>
</reference>
<dbReference type="AlphaFoldDB" id="A0A285VUK3"/>
<dbReference type="EMBL" id="OBQJ01000010">
    <property type="protein sequence ID" value="SOC57705.1"/>
    <property type="molecule type" value="Genomic_DNA"/>
</dbReference>
<evidence type="ECO:0000313" key="1">
    <source>
        <dbReference type="EMBL" id="SOC57705.1"/>
    </source>
</evidence>
<organism evidence="1 2">
    <name type="scientific">Chromohalobacter canadensis</name>
    <dbReference type="NCBI Taxonomy" id="141389"/>
    <lineage>
        <taxon>Bacteria</taxon>
        <taxon>Pseudomonadati</taxon>
        <taxon>Pseudomonadota</taxon>
        <taxon>Gammaproteobacteria</taxon>
        <taxon>Oceanospirillales</taxon>
        <taxon>Halomonadaceae</taxon>
        <taxon>Chromohalobacter</taxon>
    </lineage>
</organism>
<evidence type="ECO:0000313" key="2">
    <source>
        <dbReference type="Proteomes" id="UP000219023"/>
    </source>
</evidence>
<dbReference type="Proteomes" id="UP000219023">
    <property type="component" value="Unassembled WGS sequence"/>
</dbReference>
<sequence length="32" mass="3558">MSPPDGGLFYFQIIYSYTYVTNTLHALSASIS</sequence>
<gene>
    <name evidence="1" type="ORF">SAMN05421509_11094</name>
</gene>
<protein>
    <submittedName>
        <fullName evidence="1">Uncharacterized protein</fullName>
    </submittedName>
</protein>
<proteinExistence type="predicted"/>
<name>A0A285VUK3_9GAMM</name>
<accession>A0A285VUK3</accession>